<dbReference type="Proteomes" id="UP000320333">
    <property type="component" value="Unassembled WGS sequence"/>
</dbReference>
<gene>
    <name evidence="5" type="ORF">CcCBS67573_g05071</name>
</gene>
<evidence type="ECO:0000259" key="4">
    <source>
        <dbReference type="PROSITE" id="PS00498"/>
    </source>
</evidence>
<evidence type="ECO:0000256" key="2">
    <source>
        <dbReference type="ARBA" id="ARBA00023008"/>
    </source>
</evidence>
<dbReference type="SUPFAM" id="SSF48056">
    <property type="entry name" value="Di-copper centre-containing domain"/>
    <property type="match status" value="1"/>
</dbReference>
<dbReference type="PROSITE" id="PS00498">
    <property type="entry name" value="TYROSINASE_2"/>
    <property type="match status" value="1"/>
</dbReference>
<dbReference type="EMBL" id="QEAP01000172">
    <property type="protein sequence ID" value="TPX73651.1"/>
    <property type="molecule type" value="Genomic_DNA"/>
</dbReference>
<feature type="signal peptide" evidence="3">
    <location>
        <begin position="1"/>
        <end position="19"/>
    </location>
</feature>
<dbReference type="GO" id="GO:0046872">
    <property type="term" value="F:metal ion binding"/>
    <property type="evidence" value="ECO:0007669"/>
    <property type="project" value="UniProtKB-KW"/>
</dbReference>
<dbReference type="GO" id="GO:0016491">
    <property type="term" value="F:oxidoreductase activity"/>
    <property type="evidence" value="ECO:0007669"/>
    <property type="project" value="InterPro"/>
</dbReference>
<keyword evidence="3" id="KW-0732">Signal</keyword>
<reference evidence="5 6" key="1">
    <citation type="journal article" date="2019" name="Sci. Rep.">
        <title>Comparative genomics of chytrid fungi reveal insights into the obligate biotrophic and pathogenic lifestyle of Synchytrium endobioticum.</title>
        <authorList>
            <person name="van de Vossenberg B.T.L.H."/>
            <person name="Warris S."/>
            <person name="Nguyen H.D.T."/>
            <person name="van Gent-Pelzer M.P.E."/>
            <person name="Joly D.L."/>
            <person name="van de Geest H.C."/>
            <person name="Bonants P.J.M."/>
            <person name="Smith D.S."/>
            <person name="Levesque C.A."/>
            <person name="van der Lee T.A.J."/>
        </authorList>
    </citation>
    <scope>NUCLEOTIDE SEQUENCE [LARGE SCALE GENOMIC DNA]</scope>
    <source>
        <strain evidence="5 6">CBS 675.73</strain>
    </source>
</reference>
<comment type="caution">
    <text evidence="5">The sequence shown here is derived from an EMBL/GenBank/DDBJ whole genome shotgun (WGS) entry which is preliminary data.</text>
</comment>
<accession>A0A507FBC4</accession>
<dbReference type="OrthoDB" id="6132182at2759"/>
<proteinExistence type="predicted"/>
<dbReference type="PANTHER" id="PTHR11474:SF126">
    <property type="entry name" value="TYROSINASE-LIKE PROTEIN TYR-1-RELATED"/>
    <property type="match status" value="1"/>
</dbReference>
<keyword evidence="6" id="KW-1185">Reference proteome</keyword>
<dbReference type="InterPro" id="IPR050316">
    <property type="entry name" value="Tyrosinase/Hemocyanin"/>
</dbReference>
<dbReference type="AlphaFoldDB" id="A0A507FBC4"/>
<evidence type="ECO:0000313" key="6">
    <source>
        <dbReference type="Proteomes" id="UP000320333"/>
    </source>
</evidence>
<dbReference type="Pfam" id="PF00264">
    <property type="entry name" value="Tyrosinase"/>
    <property type="match status" value="1"/>
</dbReference>
<evidence type="ECO:0000313" key="5">
    <source>
        <dbReference type="EMBL" id="TPX73651.1"/>
    </source>
</evidence>
<dbReference type="PANTHER" id="PTHR11474">
    <property type="entry name" value="TYROSINASE FAMILY MEMBER"/>
    <property type="match status" value="1"/>
</dbReference>
<protein>
    <recommendedName>
        <fullName evidence="4">Tyrosinase copper-binding domain-containing protein</fullName>
    </recommendedName>
</protein>
<evidence type="ECO:0000256" key="1">
    <source>
        <dbReference type="ARBA" id="ARBA00022723"/>
    </source>
</evidence>
<dbReference type="STRING" id="246404.A0A507FBC4"/>
<organism evidence="5 6">
    <name type="scientific">Chytriomyces confervae</name>
    <dbReference type="NCBI Taxonomy" id="246404"/>
    <lineage>
        <taxon>Eukaryota</taxon>
        <taxon>Fungi</taxon>
        <taxon>Fungi incertae sedis</taxon>
        <taxon>Chytridiomycota</taxon>
        <taxon>Chytridiomycota incertae sedis</taxon>
        <taxon>Chytridiomycetes</taxon>
        <taxon>Chytridiales</taxon>
        <taxon>Chytriomycetaceae</taxon>
        <taxon>Chytriomyces</taxon>
    </lineage>
</organism>
<feature type="chain" id="PRO_5021266798" description="Tyrosinase copper-binding domain-containing protein" evidence="3">
    <location>
        <begin position="20"/>
        <end position="574"/>
    </location>
</feature>
<feature type="domain" description="Tyrosinase copper-binding" evidence="4">
    <location>
        <begin position="248"/>
        <end position="259"/>
    </location>
</feature>
<sequence length="574" mass="62304">MKLVAVLAASLASLGLVAAECANPRVRQEWHQMSDADKSAFVKATHALTLRPVSNQYADPSVMAWHDFVIGHSNNAFWAHGNAQFYPYHRAMLWQFENALISTGLWPSNKGIPYFDWSAMSQNWWTSDIFSGAYFGSAVSTDPDTCVVNGAFSKNAYSVAPDEHGRRNKYASTGDAKCLRRNGQVGSALNDATSLAEHLSSPSYVSFTCQTPVSGEAYYDETNFHSTGHGVLGGPNSDLGDASVSPNDPLFYMHHAFVDKYYWRWQSQCDAFLYDYTGVLANSDDPVSSGTNIASAFFNLDTWPFTVAQVLNTQGNTLCYTYSKSSGDIAPAKRPVCPTPKKFDIPAASAATLSISDPAADSWMVSSLVNLIRVKPVSVAKGIVAARDGNATAVVAVEQTATEAATTEVRETQAASAHGTFGTKHAVEKNETQSIQDQNAYTATEHTNGSTIISYTQMNYTITIPENFEKQLVFTGAVVALNEKGEKERFFPPTKEVAYTATAAGFSSLDVAAGTSCLIAPPPKLSKEYFASMHHSYERYISSYNTMVMKLDVYNEDMIASKCANAVSPSTGRS</sequence>
<name>A0A507FBC4_9FUNG</name>
<evidence type="ECO:0000256" key="3">
    <source>
        <dbReference type="SAM" id="SignalP"/>
    </source>
</evidence>
<keyword evidence="1" id="KW-0479">Metal-binding</keyword>
<dbReference type="PRINTS" id="PR00092">
    <property type="entry name" value="TYROSINASE"/>
</dbReference>
<dbReference type="Gene3D" id="1.10.1280.10">
    <property type="entry name" value="Di-copper center containing domain from catechol oxidase"/>
    <property type="match status" value="1"/>
</dbReference>
<dbReference type="InterPro" id="IPR008922">
    <property type="entry name" value="Di-copper_centre_dom_sf"/>
</dbReference>
<keyword evidence="2" id="KW-0186">Copper</keyword>
<dbReference type="InterPro" id="IPR002227">
    <property type="entry name" value="Tyrosinase_Cu-bd"/>
</dbReference>